<evidence type="ECO:0000259" key="1">
    <source>
        <dbReference type="PROSITE" id="PS50181"/>
    </source>
</evidence>
<dbReference type="InterPro" id="IPR036047">
    <property type="entry name" value="F-box-like_dom_sf"/>
</dbReference>
<accession>A0A0K0FGS7</accession>
<proteinExistence type="predicted"/>
<dbReference type="Proteomes" id="UP000035680">
    <property type="component" value="Unassembled WGS sequence"/>
</dbReference>
<name>A0A0K0FGS7_STRVS</name>
<evidence type="ECO:0000313" key="2">
    <source>
        <dbReference type="Proteomes" id="UP000035680"/>
    </source>
</evidence>
<protein>
    <submittedName>
        <fullName evidence="3">F-box domain-containing protein</fullName>
    </submittedName>
</protein>
<dbReference type="AlphaFoldDB" id="A0A0K0FGS7"/>
<dbReference type="InterPro" id="IPR001810">
    <property type="entry name" value="F-box_dom"/>
</dbReference>
<evidence type="ECO:0000313" key="3">
    <source>
        <dbReference type="WBParaSite" id="SVE_0808200.1"/>
    </source>
</evidence>
<keyword evidence="2" id="KW-1185">Reference proteome</keyword>
<dbReference type="WBParaSite" id="SVE_0808200.1">
    <property type="protein sequence ID" value="SVE_0808200.1"/>
    <property type="gene ID" value="SVE_0808200"/>
</dbReference>
<dbReference type="PROSITE" id="PS50181">
    <property type="entry name" value="FBOX"/>
    <property type="match status" value="1"/>
</dbReference>
<reference evidence="3" key="2">
    <citation type="submission" date="2015-08" db="UniProtKB">
        <authorList>
            <consortium name="WormBaseParasite"/>
        </authorList>
    </citation>
    <scope>IDENTIFICATION</scope>
</reference>
<reference evidence="2" key="1">
    <citation type="submission" date="2014-07" db="EMBL/GenBank/DDBJ databases">
        <authorList>
            <person name="Martin A.A"/>
            <person name="De Silva N."/>
        </authorList>
    </citation>
    <scope>NUCLEOTIDE SEQUENCE</scope>
</reference>
<feature type="domain" description="F-box" evidence="1">
    <location>
        <begin position="2"/>
        <end position="55"/>
    </location>
</feature>
<organism evidence="2 3">
    <name type="scientific">Strongyloides venezuelensis</name>
    <name type="common">Threadworm</name>
    <dbReference type="NCBI Taxonomy" id="75913"/>
    <lineage>
        <taxon>Eukaryota</taxon>
        <taxon>Metazoa</taxon>
        <taxon>Ecdysozoa</taxon>
        <taxon>Nematoda</taxon>
        <taxon>Chromadorea</taxon>
        <taxon>Rhabditida</taxon>
        <taxon>Tylenchina</taxon>
        <taxon>Panagrolaimomorpha</taxon>
        <taxon>Strongyloidoidea</taxon>
        <taxon>Strongyloididae</taxon>
        <taxon>Strongyloides</taxon>
    </lineage>
</organism>
<dbReference type="SUPFAM" id="SSF81383">
    <property type="entry name" value="F-box domain"/>
    <property type="match status" value="1"/>
</dbReference>
<sequence length="318" mass="37096">MDFDLLSFPPEILAKIFSNIPWDQLINVKLTARKFNYVTEKYQKDMQKPKLYEIIFEDNYSRDGIDWIKINYDIFKTDGNGDITDVKELIFPLSELDELHRFLQKVDLTSLNNVDCAFCNYTGILGVFGDYFHNINVIESMDIFARGSESDIGDALAFLRKIRNVKDLQISFHFPNENVPSDFIIPVRNSLEVLEIKESKGTTLINPTMIKYIVKNNPNLKTYILHFEDFQTYKMVIGTVVKEELSRRSNGCSHRGITFYVDTSIFEEIPELMNYFYSDELPYNDADTIPDYYLLYLNVLDCLLCGGFDSIKIFEDEY</sequence>